<dbReference type="GO" id="GO:0015288">
    <property type="term" value="F:porin activity"/>
    <property type="evidence" value="ECO:0007669"/>
    <property type="project" value="UniProtKB-KW"/>
</dbReference>
<evidence type="ECO:0000256" key="8">
    <source>
        <dbReference type="ARBA" id="ARBA00023047"/>
    </source>
</evidence>
<keyword evidence="5" id="KW-0762">Sugar transport</keyword>
<keyword evidence="10" id="KW-0626">Porin</keyword>
<feature type="signal peptide" evidence="15">
    <location>
        <begin position="1"/>
        <end position="26"/>
    </location>
</feature>
<keyword evidence="14" id="KW-0449">Lipoprotein</keyword>
<dbReference type="PANTHER" id="PTHR33619">
    <property type="entry name" value="POLYSACCHARIDE EXPORT PROTEIN GFCE-RELATED"/>
    <property type="match status" value="1"/>
</dbReference>
<feature type="domain" description="SLBB" evidence="17">
    <location>
        <begin position="165"/>
        <end position="243"/>
    </location>
</feature>
<dbReference type="GO" id="GO:0046930">
    <property type="term" value="C:pore complex"/>
    <property type="evidence" value="ECO:0007669"/>
    <property type="project" value="UniProtKB-KW"/>
</dbReference>
<evidence type="ECO:0000256" key="14">
    <source>
        <dbReference type="ARBA" id="ARBA00023288"/>
    </source>
</evidence>
<evidence type="ECO:0000256" key="6">
    <source>
        <dbReference type="ARBA" id="ARBA00022692"/>
    </source>
</evidence>
<keyword evidence="7 15" id="KW-0732">Signal</keyword>
<evidence type="ECO:0000256" key="5">
    <source>
        <dbReference type="ARBA" id="ARBA00022597"/>
    </source>
</evidence>
<feature type="domain" description="Polysaccharide export protein N-terminal" evidence="16">
    <location>
        <begin position="76"/>
        <end position="159"/>
    </location>
</feature>
<name>A0A2T7UQE2_9RHOB</name>
<comment type="similarity">
    <text evidence="2">Belongs to the BexD/CtrA/VexA family.</text>
</comment>
<dbReference type="GO" id="GO:0006811">
    <property type="term" value="P:monoatomic ion transport"/>
    <property type="evidence" value="ECO:0007669"/>
    <property type="project" value="UniProtKB-KW"/>
</dbReference>
<evidence type="ECO:0000256" key="2">
    <source>
        <dbReference type="ARBA" id="ARBA00009450"/>
    </source>
</evidence>
<gene>
    <name evidence="18" type="ORF">DDE23_14910</name>
</gene>
<keyword evidence="19" id="KW-1185">Reference proteome</keyword>
<evidence type="ECO:0000313" key="19">
    <source>
        <dbReference type="Proteomes" id="UP000244810"/>
    </source>
</evidence>
<feature type="chain" id="PRO_5015519827" evidence="15">
    <location>
        <begin position="27"/>
        <end position="370"/>
    </location>
</feature>
<dbReference type="Gene3D" id="3.30.1950.10">
    <property type="entry name" value="wza like domain"/>
    <property type="match status" value="1"/>
</dbReference>
<evidence type="ECO:0000256" key="7">
    <source>
        <dbReference type="ARBA" id="ARBA00022729"/>
    </source>
</evidence>
<evidence type="ECO:0000256" key="11">
    <source>
        <dbReference type="ARBA" id="ARBA00023136"/>
    </source>
</evidence>
<reference evidence="18 19" key="1">
    <citation type="journal article" date="2011" name="Syst. Appl. Microbiol.">
        <title>Defluviimonas denitrificans gen. nov., sp. nov., and Pararhodobacter aggregans gen. nov., sp. nov., non-phototrophic Rhodobacteraceae from the biofilter of a marine aquaculture.</title>
        <authorList>
            <person name="Foesel B.U."/>
            <person name="Drake H.L."/>
            <person name="Schramm A."/>
        </authorList>
    </citation>
    <scope>NUCLEOTIDE SEQUENCE [LARGE SCALE GENOMIC DNA]</scope>
    <source>
        <strain evidence="18 19">D1-19</strain>
    </source>
</reference>
<dbReference type="InterPro" id="IPR054765">
    <property type="entry name" value="SLBB_dom"/>
</dbReference>
<feature type="domain" description="SLBB" evidence="17">
    <location>
        <begin position="251"/>
        <end position="339"/>
    </location>
</feature>
<dbReference type="GO" id="GO:0009279">
    <property type="term" value="C:cell outer membrane"/>
    <property type="evidence" value="ECO:0007669"/>
    <property type="project" value="UniProtKB-SubCell"/>
</dbReference>
<dbReference type="EMBL" id="QDDR01000007">
    <property type="protein sequence ID" value="PVE46960.1"/>
    <property type="molecule type" value="Genomic_DNA"/>
</dbReference>
<dbReference type="Proteomes" id="UP000244810">
    <property type="component" value="Unassembled WGS sequence"/>
</dbReference>
<comment type="caution">
    <text evidence="18">The sequence shown here is derived from an EMBL/GenBank/DDBJ whole genome shotgun (WGS) entry which is preliminary data.</text>
</comment>
<evidence type="ECO:0000259" key="16">
    <source>
        <dbReference type="Pfam" id="PF02563"/>
    </source>
</evidence>
<dbReference type="Gene3D" id="3.10.560.10">
    <property type="entry name" value="Outer membrane lipoprotein wza domain like"/>
    <property type="match status" value="2"/>
</dbReference>
<dbReference type="InterPro" id="IPR049712">
    <property type="entry name" value="Poly_export"/>
</dbReference>
<evidence type="ECO:0000256" key="1">
    <source>
        <dbReference type="ARBA" id="ARBA00004571"/>
    </source>
</evidence>
<keyword evidence="8" id="KW-0625">Polysaccharide transport</keyword>
<evidence type="ECO:0000256" key="12">
    <source>
        <dbReference type="ARBA" id="ARBA00023139"/>
    </source>
</evidence>
<keyword evidence="9" id="KW-0406">Ion transport</keyword>
<sequence length="370" mass="40086">MLNMVRRTLSKGVGALALALAVGACSDGYVRFPVTEQAQRSLGPDIEVVVLDATNIDGFTRPARGFAGTDLPTGRNWTYMVGAGDILSVIVFNHPELTLPAGESRSAAESGFQVGADGTFNYPYIGQVQAAGRPVDQIRSDITQRLREFIPDPQVDVRIADYNAQAIVVSGEVREPNRQPLTAVPLTLIEAVNAAGGFTDAADLRAVSVQRSGRVHTVDVQGFLSAGMRQNNPVLRNGDIVSVPRRRAEEAYLLGEIARPDVMDLSVEPITLTQAVTRRGGLQQGRADARGVLVFRRQQLLEGGVTRVWTRVFQLDVSDPAGLLLGTRFVLEPGDVVYVLRSPLQRWNDTISRLLPSAQALNLAQDLQPE</sequence>
<organism evidence="18 19">
    <name type="scientific">Pararhodobacter aggregans</name>
    <dbReference type="NCBI Taxonomy" id="404875"/>
    <lineage>
        <taxon>Bacteria</taxon>
        <taxon>Pseudomonadati</taxon>
        <taxon>Pseudomonadota</taxon>
        <taxon>Alphaproteobacteria</taxon>
        <taxon>Rhodobacterales</taxon>
        <taxon>Paracoccaceae</taxon>
        <taxon>Pararhodobacter</taxon>
    </lineage>
</organism>
<keyword evidence="13" id="KW-0998">Cell outer membrane</keyword>
<dbReference type="PANTHER" id="PTHR33619:SF3">
    <property type="entry name" value="POLYSACCHARIDE EXPORT PROTEIN GFCE-RELATED"/>
    <property type="match status" value="1"/>
</dbReference>
<evidence type="ECO:0000256" key="9">
    <source>
        <dbReference type="ARBA" id="ARBA00023065"/>
    </source>
</evidence>
<comment type="subcellular location">
    <subcellularLocation>
        <location evidence="1">Cell outer membrane</location>
        <topology evidence="1">Multi-pass membrane protein</topology>
    </subcellularLocation>
</comment>
<keyword evidence="11" id="KW-0472">Membrane</keyword>
<evidence type="ECO:0000256" key="10">
    <source>
        <dbReference type="ARBA" id="ARBA00023114"/>
    </source>
</evidence>
<keyword evidence="6" id="KW-0812">Transmembrane</keyword>
<accession>A0A2T7UQE2</accession>
<dbReference type="GO" id="GO:0015159">
    <property type="term" value="F:polysaccharide transmembrane transporter activity"/>
    <property type="evidence" value="ECO:0007669"/>
    <property type="project" value="InterPro"/>
</dbReference>
<dbReference type="Pfam" id="PF22461">
    <property type="entry name" value="SLBB_2"/>
    <property type="match status" value="2"/>
</dbReference>
<keyword evidence="4" id="KW-1134">Transmembrane beta strand</keyword>
<evidence type="ECO:0000313" key="18">
    <source>
        <dbReference type="EMBL" id="PVE46960.1"/>
    </source>
</evidence>
<evidence type="ECO:0000256" key="3">
    <source>
        <dbReference type="ARBA" id="ARBA00022448"/>
    </source>
</evidence>
<dbReference type="InterPro" id="IPR003715">
    <property type="entry name" value="Poly_export_N"/>
</dbReference>
<keyword evidence="3" id="KW-0813">Transport</keyword>
<evidence type="ECO:0000256" key="15">
    <source>
        <dbReference type="SAM" id="SignalP"/>
    </source>
</evidence>
<proteinExistence type="inferred from homology"/>
<evidence type="ECO:0000256" key="4">
    <source>
        <dbReference type="ARBA" id="ARBA00022452"/>
    </source>
</evidence>
<dbReference type="PROSITE" id="PS51257">
    <property type="entry name" value="PROKAR_LIPOPROTEIN"/>
    <property type="match status" value="1"/>
</dbReference>
<dbReference type="Pfam" id="PF02563">
    <property type="entry name" value="Poly_export"/>
    <property type="match status" value="1"/>
</dbReference>
<dbReference type="AlphaFoldDB" id="A0A2T7UQE2"/>
<dbReference type="OrthoDB" id="9808421at2"/>
<protein>
    <submittedName>
        <fullName evidence="18">Sugar ABC transporter substrate-binding protein</fullName>
    </submittedName>
</protein>
<keyword evidence="12" id="KW-0564">Palmitate</keyword>
<evidence type="ECO:0000256" key="13">
    <source>
        <dbReference type="ARBA" id="ARBA00023237"/>
    </source>
</evidence>
<evidence type="ECO:0000259" key="17">
    <source>
        <dbReference type="Pfam" id="PF22461"/>
    </source>
</evidence>